<protein>
    <submittedName>
        <fullName evidence="2">Uncharacterized protein</fullName>
    </submittedName>
</protein>
<sequence>MPSCGQVLTLLHFLSVVKMVLEPLRLAFRYPHIKVGFTFLFLALIIALAGTYGVDKSYHESGTLKPGLNVLGNSNFERDYYYYNRTLVLKSKYGEVKVNNITYQVYDTLNLTLNSRPHVELISGNVSYDYTSRAVDYPFAPASLIAFVFFLTGLVLSVLGYMRMMSDLRSG</sequence>
<dbReference type="PaxDb" id="593117-TGAM_0336"/>
<dbReference type="KEGG" id="tga:TGAM_0336"/>
<organism evidence="2 3">
    <name type="scientific">Thermococcus gammatolerans (strain DSM 15229 / JCM 11827 / EJ3)</name>
    <dbReference type="NCBI Taxonomy" id="593117"/>
    <lineage>
        <taxon>Archaea</taxon>
        <taxon>Methanobacteriati</taxon>
        <taxon>Methanobacteriota</taxon>
        <taxon>Thermococci</taxon>
        <taxon>Thermococcales</taxon>
        <taxon>Thermococcaceae</taxon>
        <taxon>Thermococcus</taxon>
    </lineage>
</organism>
<proteinExistence type="predicted"/>
<reference evidence="2 3" key="1">
    <citation type="journal article" date="2007" name="Genome Biol.">
        <title>Genome analysis and genome-wide proteomics of Thermococcus gammatolerans, the most radioresistant organism known amongst the Archaea.</title>
        <authorList>
            <person name="Zivanovic Y."/>
            <person name="Armengaud J."/>
            <person name="Lagorce A."/>
            <person name="Leplat C."/>
            <person name="Guerin P."/>
            <person name="Dutertre M."/>
            <person name="Anthouard V."/>
            <person name="Forterre P."/>
            <person name="Wincker P."/>
            <person name="Confalonieri F."/>
        </authorList>
    </citation>
    <scope>NUCLEOTIDE SEQUENCE [LARGE SCALE GENOMIC DNA]</scope>
    <source>
        <strain evidence="3">DSM 15229 / JCM 11827 / EJ3</strain>
    </source>
</reference>
<dbReference type="Proteomes" id="UP000001488">
    <property type="component" value="Chromosome"/>
</dbReference>
<feature type="transmembrane region" description="Helical" evidence="1">
    <location>
        <begin position="139"/>
        <end position="162"/>
    </location>
</feature>
<keyword evidence="3" id="KW-1185">Reference proteome</keyword>
<keyword evidence="1" id="KW-0812">Transmembrane</keyword>
<dbReference type="STRING" id="593117.TGAM_0336"/>
<evidence type="ECO:0000313" key="2">
    <source>
        <dbReference type="EMBL" id="ACS32838.1"/>
    </source>
</evidence>
<keyword evidence="1" id="KW-0472">Membrane</keyword>
<dbReference type="PATRIC" id="fig|593117.10.peg.334"/>
<dbReference type="eggNOG" id="arCOG05872">
    <property type="taxonomic scope" value="Archaea"/>
</dbReference>
<dbReference type="EMBL" id="CP001398">
    <property type="protein sequence ID" value="ACS32838.1"/>
    <property type="molecule type" value="Genomic_DNA"/>
</dbReference>
<name>C5A3M6_THEGJ</name>
<dbReference type="HOGENOM" id="CLU_129668_0_0_2"/>
<feature type="transmembrane region" description="Helical" evidence="1">
    <location>
        <begin position="35"/>
        <end position="54"/>
    </location>
</feature>
<keyword evidence="1" id="KW-1133">Transmembrane helix</keyword>
<evidence type="ECO:0000313" key="3">
    <source>
        <dbReference type="Proteomes" id="UP000001488"/>
    </source>
</evidence>
<dbReference type="AlphaFoldDB" id="C5A3M6"/>
<evidence type="ECO:0000256" key="1">
    <source>
        <dbReference type="SAM" id="Phobius"/>
    </source>
</evidence>
<accession>C5A3M6</accession>
<gene>
    <name evidence="2" type="ordered locus">TGAM_0336</name>
</gene>